<feature type="region of interest" description="Disordered" evidence="7">
    <location>
        <begin position="1"/>
        <end position="21"/>
    </location>
</feature>
<evidence type="ECO:0000256" key="4">
    <source>
        <dbReference type="ARBA" id="ARBA00022827"/>
    </source>
</evidence>
<dbReference type="AlphaFoldDB" id="R7RW03"/>
<dbReference type="PROSITE" id="PS00624">
    <property type="entry name" value="GMC_OXRED_2"/>
    <property type="match status" value="1"/>
</dbReference>
<proteinExistence type="inferred from homology"/>
<feature type="domain" description="Glucose-methanol-choline oxidoreductase N-terminal" evidence="8">
    <location>
        <begin position="298"/>
        <end position="312"/>
    </location>
</feature>
<dbReference type="GeneID" id="18807543"/>
<evidence type="ECO:0000256" key="3">
    <source>
        <dbReference type="ARBA" id="ARBA00022630"/>
    </source>
</evidence>
<dbReference type="RefSeq" id="XP_007311421.1">
    <property type="nucleotide sequence ID" value="XM_007311359.1"/>
</dbReference>
<keyword evidence="10" id="KW-1185">Reference proteome</keyword>
<gene>
    <name evidence="9" type="ORF">STEHIDRAFT_88132</name>
</gene>
<feature type="active site" description="Proton donor" evidence="5">
    <location>
        <position position="546"/>
    </location>
</feature>
<evidence type="ECO:0000256" key="2">
    <source>
        <dbReference type="ARBA" id="ARBA00010790"/>
    </source>
</evidence>
<dbReference type="Pfam" id="PF05199">
    <property type="entry name" value="GMC_oxred_C"/>
    <property type="match status" value="1"/>
</dbReference>
<comment type="similarity">
    <text evidence="2">Belongs to the GMC oxidoreductase family.</text>
</comment>
<dbReference type="OrthoDB" id="269227at2759"/>
<keyword evidence="4 6" id="KW-0274">FAD</keyword>
<reference evidence="10" key="1">
    <citation type="journal article" date="2012" name="Science">
        <title>The Paleozoic origin of enzymatic lignin decomposition reconstructed from 31 fungal genomes.</title>
        <authorList>
            <person name="Floudas D."/>
            <person name="Binder M."/>
            <person name="Riley R."/>
            <person name="Barry K."/>
            <person name="Blanchette R.A."/>
            <person name="Henrissat B."/>
            <person name="Martinez A.T."/>
            <person name="Otillar R."/>
            <person name="Spatafora J.W."/>
            <person name="Yadav J.S."/>
            <person name="Aerts A."/>
            <person name="Benoit I."/>
            <person name="Boyd A."/>
            <person name="Carlson A."/>
            <person name="Copeland A."/>
            <person name="Coutinho P.M."/>
            <person name="de Vries R.P."/>
            <person name="Ferreira P."/>
            <person name="Findley K."/>
            <person name="Foster B."/>
            <person name="Gaskell J."/>
            <person name="Glotzer D."/>
            <person name="Gorecki P."/>
            <person name="Heitman J."/>
            <person name="Hesse C."/>
            <person name="Hori C."/>
            <person name="Igarashi K."/>
            <person name="Jurgens J.A."/>
            <person name="Kallen N."/>
            <person name="Kersten P."/>
            <person name="Kohler A."/>
            <person name="Kuees U."/>
            <person name="Kumar T.K.A."/>
            <person name="Kuo A."/>
            <person name="LaButti K."/>
            <person name="Larrondo L.F."/>
            <person name="Lindquist E."/>
            <person name="Ling A."/>
            <person name="Lombard V."/>
            <person name="Lucas S."/>
            <person name="Lundell T."/>
            <person name="Martin R."/>
            <person name="McLaughlin D.J."/>
            <person name="Morgenstern I."/>
            <person name="Morin E."/>
            <person name="Murat C."/>
            <person name="Nagy L.G."/>
            <person name="Nolan M."/>
            <person name="Ohm R.A."/>
            <person name="Patyshakuliyeva A."/>
            <person name="Rokas A."/>
            <person name="Ruiz-Duenas F.J."/>
            <person name="Sabat G."/>
            <person name="Salamov A."/>
            <person name="Samejima M."/>
            <person name="Schmutz J."/>
            <person name="Slot J.C."/>
            <person name="St John F."/>
            <person name="Stenlid J."/>
            <person name="Sun H."/>
            <person name="Sun S."/>
            <person name="Syed K."/>
            <person name="Tsang A."/>
            <person name="Wiebenga A."/>
            <person name="Young D."/>
            <person name="Pisabarro A."/>
            <person name="Eastwood D.C."/>
            <person name="Martin F."/>
            <person name="Cullen D."/>
            <person name="Grigoriev I.V."/>
            <person name="Hibbett D.S."/>
        </authorList>
    </citation>
    <scope>NUCLEOTIDE SEQUENCE [LARGE SCALE GENOMIC DNA]</scope>
    <source>
        <strain evidence="10">FP-91666</strain>
    </source>
</reference>
<dbReference type="InterPro" id="IPR007867">
    <property type="entry name" value="GMC_OxRtase_C"/>
</dbReference>
<dbReference type="PIRSF" id="PIRSF000137">
    <property type="entry name" value="Alcohol_oxidase"/>
    <property type="match status" value="1"/>
</dbReference>
<keyword evidence="3" id="KW-0285">Flavoprotein</keyword>
<evidence type="ECO:0000256" key="5">
    <source>
        <dbReference type="PIRSR" id="PIRSR000137-1"/>
    </source>
</evidence>
<protein>
    <submittedName>
        <fullName evidence="9">GMC oxidoreductase</fullName>
    </submittedName>
</protein>
<accession>R7RW03</accession>
<evidence type="ECO:0000259" key="8">
    <source>
        <dbReference type="PROSITE" id="PS00624"/>
    </source>
</evidence>
<evidence type="ECO:0000313" key="10">
    <source>
        <dbReference type="Proteomes" id="UP000053927"/>
    </source>
</evidence>
<dbReference type="SUPFAM" id="SSF51905">
    <property type="entry name" value="FAD/NAD(P)-binding domain"/>
    <property type="match status" value="1"/>
</dbReference>
<evidence type="ECO:0000313" key="9">
    <source>
        <dbReference type="EMBL" id="EIM79461.1"/>
    </source>
</evidence>
<sequence>MGSSQSYLTDPSKWATPVKETGEGGDNWKVYDYVIVGGGTAGCVLASRLSEDAGTTVLLIEAGNSHEKEFLTRIPLAWPRLLKTRVDWDYETTPQKHANDRVIPIPRGKVVGGSSSINALLWQHCSPEDFDEWVKLGAEGWSYEELKPFILKSEKFTPSPAHPDVQTSDHGSEGLWKIGYAPPAPIHEHILDACEEIGVPRIADMSTADGPRGASTFMSFVDGKGGRHSVANAYLTPSVLARPNLTISVNTYTEKIIFSTTGEDSAEGPRAIGVQVSQSRDGRKWRVKAAKEVIVCCGTIATPQLLLLSGLGPSSHLNSLSPPIRIIKDLPQVGLNYFDHISAGPLNIRAKPGYTFDYLNGPLSGLNAMVKWLIWGTGPMASLASPGAAFVRSDDERIPFDGRSSTAVDIRDTTSGPNAPDLEIVWFPVAVLGVPTPKNVHGVSIGVVALKPESSGSVRLKTNNVYDKPLVDPDFFSSENDLNTVVRGVRFSLRLARTERMKGIFDLDEREEDTTSGFWPGDADPDMITDEEIKMFVRRNCAAAFHPTSTCRISPTSDTGVVNPTLRVHGVKGLRICDASVFPSQLSGHPAAIVVGIAEKAADMIRRGVYS</sequence>
<dbReference type="Pfam" id="PF00732">
    <property type="entry name" value="GMC_oxred_N"/>
    <property type="match status" value="1"/>
</dbReference>
<dbReference type="EMBL" id="JH687404">
    <property type="protein sequence ID" value="EIM79461.1"/>
    <property type="molecule type" value="Genomic_DNA"/>
</dbReference>
<dbReference type="Gene3D" id="3.50.50.60">
    <property type="entry name" value="FAD/NAD(P)-binding domain"/>
    <property type="match status" value="1"/>
</dbReference>
<dbReference type="Gene3D" id="3.30.560.10">
    <property type="entry name" value="Glucose Oxidase, domain 3"/>
    <property type="match status" value="1"/>
</dbReference>
<dbReference type="PANTHER" id="PTHR11552">
    <property type="entry name" value="GLUCOSE-METHANOL-CHOLINE GMC OXIDOREDUCTASE"/>
    <property type="match status" value="1"/>
</dbReference>
<dbReference type="Proteomes" id="UP000053927">
    <property type="component" value="Unassembled WGS sequence"/>
</dbReference>
<dbReference type="InterPro" id="IPR036188">
    <property type="entry name" value="FAD/NAD-bd_sf"/>
</dbReference>
<dbReference type="InterPro" id="IPR000172">
    <property type="entry name" value="GMC_OxRdtase_N"/>
</dbReference>
<dbReference type="PANTHER" id="PTHR11552:SF147">
    <property type="entry name" value="CHOLINE DEHYDROGENASE, MITOCHONDRIAL"/>
    <property type="match status" value="1"/>
</dbReference>
<evidence type="ECO:0000256" key="1">
    <source>
        <dbReference type="ARBA" id="ARBA00001974"/>
    </source>
</evidence>
<dbReference type="SUPFAM" id="SSF54373">
    <property type="entry name" value="FAD-linked reductases, C-terminal domain"/>
    <property type="match status" value="1"/>
</dbReference>
<dbReference type="OMA" id="ECVFRHF"/>
<name>R7RW03_STEHR</name>
<evidence type="ECO:0000256" key="7">
    <source>
        <dbReference type="SAM" id="MobiDB-lite"/>
    </source>
</evidence>
<dbReference type="KEGG" id="shs:STEHIDRAFT_88132"/>
<organism evidence="9 10">
    <name type="scientific">Stereum hirsutum (strain FP-91666)</name>
    <name type="common">White-rot fungus</name>
    <dbReference type="NCBI Taxonomy" id="721885"/>
    <lineage>
        <taxon>Eukaryota</taxon>
        <taxon>Fungi</taxon>
        <taxon>Dikarya</taxon>
        <taxon>Basidiomycota</taxon>
        <taxon>Agaricomycotina</taxon>
        <taxon>Agaricomycetes</taxon>
        <taxon>Russulales</taxon>
        <taxon>Stereaceae</taxon>
        <taxon>Stereum</taxon>
    </lineage>
</organism>
<dbReference type="GO" id="GO:0050660">
    <property type="term" value="F:flavin adenine dinucleotide binding"/>
    <property type="evidence" value="ECO:0007669"/>
    <property type="project" value="InterPro"/>
</dbReference>
<comment type="cofactor">
    <cofactor evidence="1 6">
        <name>FAD</name>
        <dbReference type="ChEBI" id="CHEBI:57692"/>
    </cofactor>
</comment>
<feature type="binding site" evidence="6">
    <location>
        <position position="110"/>
    </location>
    <ligand>
        <name>FAD</name>
        <dbReference type="ChEBI" id="CHEBI:57692"/>
    </ligand>
</feature>
<evidence type="ECO:0000256" key="6">
    <source>
        <dbReference type="PIRSR" id="PIRSR000137-2"/>
    </source>
</evidence>
<dbReference type="GO" id="GO:0016614">
    <property type="term" value="F:oxidoreductase activity, acting on CH-OH group of donors"/>
    <property type="evidence" value="ECO:0007669"/>
    <property type="project" value="InterPro"/>
</dbReference>
<feature type="active site" description="Proton acceptor" evidence="5">
    <location>
        <position position="589"/>
    </location>
</feature>
<dbReference type="InterPro" id="IPR012132">
    <property type="entry name" value="GMC_OxRdtase"/>
</dbReference>
<dbReference type="eggNOG" id="KOG1238">
    <property type="taxonomic scope" value="Eukaryota"/>
</dbReference>